<protein>
    <submittedName>
        <fullName evidence="1">Uncharacterized protein</fullName>
    </submittedName>
</protein>
<gene>
    <name evidence="1" type="ORF">LTRI10_LOCUS6508</name>
</gene>
<evidence type="ECO:0000313" key="2">
    <source>
        <dbReference type="Proteomes" id="UP001497516"/>
    </source>
</evidence>
<keyword evidence="2" id="KW-1185">Reference proteome</keyword>
<evidence type="ECO:0000313" key="1">
    <source>
        <dbReference type="EMBL" id="CAL1358989.1"/>
    </source>
</evidence>
<dbReference type="AlphaFoldDB" id="A0AAV2CR04"/>
<accession>A0AAV2CR04</accession>
<reference evidence="1 2" key="1">
    <citation type="submission" date="2024-04" db="EMBL/GenBank/DDBJ databases">
        <authorList>
            <person name="Fracassetti M."/>
        </authorList>
    </citation>
    <scope>NUCLEOTIDE SEQUENCE [LARGE SCALE GENOMIC DNA]</scope>
</reference>
<dbReference type="EMBL" id="OZ034814">
    <property type="protein sequence ID" value="CAL1358989.1"/>
    <property type="molecule type" value="Genomic_DNA"/>
</dbReference>
<name>A0AAV2CR04_9ROSI</name>
<organism evidence="1 2">
    <name type="scientific">Linum trigynum</name>
    <dbReference type="NCBI Taxonomy" id="586398"/>
    <lineage>
        <taxon>Eukaryota</taxon>
        <taxon>Viridiplantae</taxon>
        <taxon>Streptophyta</taxon>
        <taxon>Embryophyta</taxon>
        <taxon>Tracheophyta</taxon>
        <taxon>Spermatophyta</taxon>
        <taxon>Magnoliopsida</taxon>
        <taxon>eudicotyledons</taxon>
        <taxon>Gunneridae</taxon>
        <taxon>Pentapetalae</taxon>
        <taxon>rosids</taxon>
        <taxon>fabids</taxon>
        <taxon>Malpighiales</taxon>
        <taxon>Linaceae</taxon>
        <taxon>Linum</taxon>
    </lineage>
</organism>
<dbReference type="Proteomes" id="UP001497516">
    <property type="component" value="Chromosome 10"/>
</dbReference>
<sequence>MSQTNRAPILKEFEDEVLCKAWMKFQRMVWMKFQRMVLSAIINQGLSLGGKLESYMLLKDGKFRVAMGH</sequence>
<proteinExistence type="predicted"/>